<keyword evidence="3" id="KW-1185">Reference proteome</keyword>
<reference evidence="2" key="1">
    <citation type="submission" date="2020-01" db="EMBL/GenBank/DDBJ databases">
        <authorList>
            <person name="Mishra B."/>
        </authorList>
    </citation>
    <scope>NUCLEOTIDE SEQUENCE [LARGE SCALE GENOMIC DNA]</scope>
</reference>
<name>A0A6D2L2T6_9BRAS</name>
<proteinExistence type="predicted"/>
<comment type="caution">
    <text evidence="2">The sequence shown here is derived from an EMBL/GenBank/DDBJ whole genome shotgun (WGS) entry which is preliminary data.</text>
</comment>
<accession>A0A6D2L2T6</accession>
<evidence type="ECO:0000313" key="3">
    <source>
        <dbReference type="Proteomes" id="UP000467841"/>
    </source>
</evidence>
<protein>
    <submittedName>
        <fullName evidence="2">Uncharacterized protein</fullName>
    </submittedName>
</protein>
<dbReference type="Proteomes" id="UP000467841">
    <property type="component" value="Unassembled WGS sequence"/>
</dbReference>
<feature type="coiled-coil region" evidence="1">
    <location>
        <begin position="59"/>
        <end position="90"/>
    </location>
</feature>
<keyword evidence="1" id="KW-0175">Coiled coil</keyword>
<organism evidence="2 3">
    <name type="scientific">Microthlaspi erraticum</name>
    <dbReference type="NCBI Taxonomy" id="1685480"/>
    <lineage>
        <taxon>Eukaryota</taxon>
        <taxon>Viridiplantae</taxon>
        <taxon>Streptophyta</taxon>
        <taxon>Embryophyta</taxon>
        <taxon>Tracheophyta</taxon>
        <taxon>Spermatophyta</taxon>
        <taxon>Magnoliopsida</taxon>
        <taxon>eudicotyledons</taxon>
        <taxon>Gunneridae</taxon>
        <taxon>Pentapetalae</taxon>
        <taxon>rosids</taxon>
        <taxon>malvids</taxon>
        <taxon>Brassicales</taxon>
        <taxon>Brassicaceae</taxon>
        <taxon>Coluteocarpeae</taxon>
        <taxon>Microthlaspi</taxon>
    </lineage>
</organism>
<dbReference type="AlphaFoldDB" id="A0A6D2L2T6"/>
<evidence type="ECO:0000313" key="2">
    <source>
        <dbReference type="EMBL" id="CAA7055610.1"/>
    </source>
</evidence>
<gene>
    <name evidence="2" type="ORF">MERR_LOCUS42846</name>
</gene>
<evidence type="ECO:0000256" key="1">
    <source>
        <dbReference type="SAM" id="Coils"/>
    </source>
</evidence>
<sequence length="102" mass="11552">MVLTEAELFQLAADIKLLIETIAVSKKEWDDLQITKINGLFKMSHDCANVEDRKIMDELKAEEARVVKVLKDNEKLMTELTERLMKAIAEKEASLSKASSSK</sequence>
<dbReference type="EMBL" id="CACVBM020001607">
    <property type="protein sequence ID" value="CAA7055610.1"/>
    <property type="molecule type" value="Genomic_DNA"/>
</dbReference>